<accession>A0A0G2J679</accession>
<sequence>MANWSRWFIPSVLPMASSPCTATMSTTSRTHFPLKNSILMTQGGNTWMDARRACTLIQAGYSLRASSWSRTIRHVAKLAGSSCSRFVVRSIMRSTALKLLIKYKRVLNTISS</sequence>
<dbReference type="EMBL" id="LCZI01001661">
    <property type="protein sequence ID" value="KKZ59806.1"/>
    <property type="molecule type" value="Genomic_DNA"/>
</dbReference>
<feature type="chain" id="PRO_5002545805" description="Secreted protein" evidence="1">
    <location>
        <begin position="23"/>
        <end position="112"/>
    </location>
</feature>
<proteinExistence type="predicted"/>
<comment type="caution">
    <text evidence="2">The sequence shown here is derived from an EMBL/GenBank/DDBJ whole genome shotgun (WGS) entry which is preliminary data.</text>
</comment>
<name>A0A0G2J679_9EURO</name>
<evidence type="ECO:0000313" key="3">
    <source>
        <dbReference type="Proteomes" id="UP000034164"/>
    </source>
</evidence>
<organism evidence="2 3">
    <name type="scientific">[Emmonsia] crescens</name>
    <dbReference type="NCBI Taxonomy" id="73230"/>
    <lineage>
        <taxon>Eukaryota</taxon>
        <taxon>Fungi</taxon>
        <taxon>Dikarya</taxon>
        <taxon>Ascomycota</taxon>
        <taxon>Pezizomycotina</taxon>
        <taxon>Eurotiomycetes</taxon>
        <taxon>Eurotiomycetidae</taxon>
        <taxon>Onygenales</taxon>
        <taxon>Ajellomycetaceae</taxon>
        <taxon>Emergomyces</taxon>
    </lineage>
</organism>
<dbReference type="AlphaFoldDB" id="A0A0G2J679"/>
<evidence type="ECO:0008006" key="4">
    <source>
        <dbReference type="Google" id="ProtNLM"/>
    </source>
</evidence>
<gene>
    <name evidence="2" type="ORF">EMCG_05378</name>
</gene>
<protein>
    <recommendedName>
        <fullName evidence="4">Secreted protein</fullName>
    </recommendedName>
</protein>
<dbReference type="Proteomes" id="UP000034164">
    <property type="component" value="Unassembled WGS sequence"/>
</dbReference>
<evidence type="ECO:0000313" key="2">
    <source>
        <dbReference type="EMBL" id="KKZ59806.1"/>
    </source>
</evidence>
<evidence type="ECO:0000256" key="1">
    <source>
        <dbReference type="SAM" id="SignalP"/>
    </source>
</evidence>
<dbReference type="VEuPathDB" id="FungiDB:EMCG_05378"/>
<keyword evidence="1" id="KW-0732">Signal</keyword>
<reference evidence="3" key="1">
    <citation type="journal article" date="2015" name="PLoS Genet.">
        <title>The dynamic genome and transcriptome of the human fungal pathogen Blastomyces and close relative Emmonsia.</title>
        <authorList>
            <person name="Munoz J.F."/>
            <person name="Gauthier G.M."/>
            <person name="Desjardins C.A."/>
            <person name="Gallo J.E."/>
            <person name="Holder J."/>
            <person name="Sullivan T.D."/>
            <person name="Marty A.J."/>
            <person name="Carmen J.C."/>
            <person name="Chen Z."/>
            <person name="Ding L."/>
            <person name="Gujja S."/>
            <person name="Magrini V."/>
            <person name="Misas E."/>
            <person name="Mitreva M."/>
            <person name="Priest M."/>
            <person name="Saif S."/>
            <person name="Whiston E.A."/>
            <person name="Young S."/>
            <person name="Zeng Q."/>
            <person name="Goldman W.E."/>
            <person name="Mardis E.R."/>
            <person name="Taylor J.W."/>
            <person name="McEwen J.G."/>
            <person name="Clay O.K."/>
            <person name="Klein B.S."/>
            <person name="Cuomo C.A."/>
        </authorList>
    </citation>
    <scope>NUCLEOTIDE SEQUENCE [LARGE SCALE GENOMIC DNA]</scope>
    <source>
        <strain evidence="3">UAMH 3008</strain>
    </source>
</reference>
<feature type="signal peptide" evidence="1">
    <location>
        <begin position="1"/>
        <end position="22"/>
    </location>
</feature>